<reference evidence="2 3" key="1">
    <citation type="submission" date="2019-02" db="EMBL/GenBank/DDBJ databases">
        <title>Deep-cultivation of Planctomycetes and their phenomic and genomic characterization uncovers novel biology.</title>
        <authorList>
            <person name="Wiegand S."/>
            <person name="Jogler M."/>
            <person name="Boedeker C."/>
            <person name="Pinto D."/>
            <person name="Vollmers J."/>
            <person name="Rivas-Marin E."/>
            <person name="Kohn T."/>
            <person name="Peeters S.H."/>
            <person name="Heuer A."/>
            <person name="Rast P."/>
            <person name="Oberbeckmann S."/>
            <person name="Bunk B."/>
            <person name="Jeske O."/>
            <person name="Meyerdierks A."/>
            <person name="Storesund J.E."/>
            <person name="Kallscheuer N."/>
            <person name="Luecker S."/>
            <person name="Lage O.M."/>
            <person name="Pohl T."/>
            <person name="Merkel B.J."/>
            <person name="Hornburger P."/>
            <person name="Mueller R.-W."/>
            <person name="Bruemmer F."/>
            <person name="Labrenz M."/>
            <person name="Spormann A.M."/>
            <person name="Op den Camp H."/>
            <person name="Overmann J."/>
            <person name="Amann R."/>
            <person name="Jetten M.S.M."/>
            <person name="Mascher T."/>
            <person name="Medema M.H."/>
            <person name="Devos D.P."/>
            <person name="Kaster A.-K."/>
            <person name="Ovreas L."/>
            <person name="Rohde M."/>
            <person name="Galperin M.Y."/>
            <person name="Jogler C."/>
        </authorList>
    </citation>
    <scope>NUCLEOTIDE SEQUENCE [LARGE SCALE GENOMIC DNA]</scope>
    <source>
        <strain evidence="2 3">Poly30</strain>
    </source>
</reference>
<dbReference type="SUPFAM" id="SSF50998">
    <property type="entry name" value="Quinoprotein alcohol dehydrogenase-like"/>
    <property type="match status" value="1"/>
</dbReference>
<evidence type="ECO:0000256" key="1">
    <source>
        <dbReference type="SAM" id="SignalP"/>
    </source>
</evidence>
<keyword evidence="1" id="KW-0732">Signal</keyword>
<evidence type="ECO:0000313" key="2">
    <source>
        <dbReference type="EMBL" id="QDV04940.1"/>
    </source>
</evidence>
<accession>A0A518ELH4</accession>
<dbReference type="RefSeq" id="WP_145194371.1">
    <property type="nucleotide sequence ID" value="NZ_CP036434.1"/>
</dbReference>
<keyword evidence="3" id="KW-1185">Reference proteome</keyword>
<gene>
    <name evidence="2" type="ORF">Poly30_04350</name>
</gene>
<feature type="chain" id="PRO_5021709707" evidence="1">
    <location>
        <begin position="19"/>
        <end position="407"/>
    </location>
</feature>
<dbReference type="Gene3D" id="2.130.10.10">
    <property type="entry name" value="YVTN repeat-like/Quinoprotein amine dehydrogenase"/>
    <property type="match status" value="1"/>
</dbReference>
<dbReference type="AlphaFoldDB" id="A0A518ELH4"/>
<dbReference type="InterPro" id="IPR011047">
    <property type="entry name" value="Quinoprotein_ADH-like_sf"/>
</dbReference>
<organism evidence="2 3">
    <name type="scientific">Saltatorellus ferox</name>
    <dbReference type="NCBI Taxonomy" id="2528018"/>
    <lineage>
        <taxon>Bacteria</taxon>
        <taxon>Pseudomonadati</taxon>
        <taxon>Planctomycetota</taxon>
        <taxon>Planctomycetia</taxon>
        <taxon>Planctomycetia incertae sedis</taxon>
        <taxon>Saltatorellus</taxon>
    </lineage>
</organism>
<protein>
    <submittedName>
        <fullName evidence="2">Uncharacterized protein</fullName>
    </submittedName>
</protein>
<proteinExistence type="predicted"/>
<feature type="signal peptide" evidence="1">
    <location>
        <begin position="1"/>
        <end position="18"/>
    </location>
</feature>
<dbReference type="OrthoDB" id="222815at2"/>
<name>A0A518ELH4_9BACT</name>
<sequence length="407" mass="41222" precursor="true">MKSLSLLALALLAPTGSAQQLLVGGPDTIIRRALPVSGAFDIIGACGGIVESMVSVGDMTYIGDRSGILYVHDPAVGVQYSFNTQNDAAALASDGQRLFVGGSDGSVECYDLTTELLLGTWRAPAGLRALTRVGHDLFAAGDSGVVTRASLLGGGNFQTFGDAAMPVTAMTSDGSALLLGSATGTISRMDLGLGSITGSFQIGSDVTALGMSLDQLLVAAESGIVRRVDPVDGTVFDSHEVGSSVRALSLTDGVQPGVTYCYGVQCPCGNDDPLAGCVNSTGRGARLALAGTSRVSSDDLALYITGAPANSTTIVFMGDGSGLGTVGNGLLCVGGSVGLQRFDAGQTNAFGAYLVDGVAQQSMAQFSSSFQITAGSTWHFQAWYRDSGGACGASSNVTNSSIIGFTQ</sequence>
<evidence type="ECO:0000313" key="3">
    <source>
        <dbReference type="Proteomes" id="UP000320390"/>
    </source>
</evidence>
<dbReference type="InterPro" id="IPR015943">
    <property type="entry name" value="WD40/YVTN_repeat-like_dom_sf"/>
</dbReference>
<dbReference type="Proteomes" id="UP000320390">
    <property type="component" value="Chromosome"/>
</dbReference>
<dbReference type="EMBL" id="CP036434">
    <property type="protein sequence ID" value="QDV04940.1"/>
    <property type="molecule type" value="Genomic_DNA"/>
</dbReference>